<accession>A0A8E0RYT2</accession>
<protein>
    <submittedName>
        <fullName evidence="1">Uncharacterized protein</fullName>
    </submittedName>
</protein>
<evidence type="ECO:0000313" key="1">
    <source>
        <dbReference type="EMBL" id="KAA0194928.1"/>
    </source>
</evidence>
<keyword evidence="2" id="KW-1185">Reference proteome</keyword>
<comment type="caution">
    <text evidence="1">The sequence shown here is derived from an EMBL/GenBank/DDBJ whole genome shotgun (WGS) entry which is preliminary data.</text>
</comment>
<name>A0A8E0RYT2_9TREM</name>
<reference evidence="1" key="1">
    <citation type="submission" date="2019-05" db="EMBL/GenBank/DDBJ databases">
        <title>Annotation for the trematode Fasciolopsis buski.</title>
        <authorList>
            <person name="Choi Y.-J."/>
        </authorList>
    </citation>
    <scope>NUCLEOTIDE SEQUENCE</scope>
    <source>
        <strain evidence="1">HT</strain>
        <tissue evidence="1">Whole worm</tissue>
    </source>
</reference>
<dbReference type="AlphaFoldDB" id="A0A8E0RYT2"/>
<proteinExistence type="predicted"/>
<dbReference type="Proteomes" id="UP000728185">
    <property type="component" value="Unassembled WGS sequence"/>
</dbReference>
<sequence>MNVEEDVVNKYLISQRFNVRDLVPQTRFTSQTTPNSGVQSGFPNFRQYSTKSPIVPWSSILRWVACLQPVQTYSAYNSHVKSRSLIWRVIFFQLCEQTDLPPECNVNGVNTLATCAIHCGGISKSSDHIRSTRDACELRQSLTPDETFMFGATFANSDTVAHGRDSHTLQSVTKFSVADLINETVT</sequence>
<organism evidence="1 2">
    <name type="scientific">Fasciolopsis buskii</name>
    <dbReference type="NCBI Taxonomy" id="27845"/>
    <lineage>
        <taxon>Eukaryota</taxon>
        <taxon>Metazoa</taxon>
        <taxon>Spiralia</taxon>
        <taxon>Lophotrochozoa</taxon>
        <taxon>Platyhelminthes</taxon>
        <taxon>Trematoda</taxon>
        <taxon>Digenea</taxon>
        <taxon>Plagiorchiida</taxon>
        <taxon>Echinostomata</taxon>
        <taxon>Echinostomatoidea</taxon>
        <taxon>Fasciolidae</taxon>
        <taxon>Fasciolopsis</taxon>
    </lineage>
</organism>
<evidence type="ECO:0000313" key="2">
    <source>
        <dbReference type="Proteomes" id="UP000728185"/>
    </source>
</evidence>
<dbReference type="EMBL" id="LUCM01004046">
    <property type="protein sequence ID" value="KAA0194928.1"/>
    <property type="molecule type" value="Genomic_DNA"/>
</dbReference>
<gene>
    <name evidence="1" type="ORF">FBUS_04759</name>
</gene>